<dbReference type="CDD" id="cd06171">
    <property type="entry name" value="Sigma70_r4"/>
    <property type="match status" value="1"/>
</dbReference>
<organism evidence="5 6">
    <name type="scientific">Alistipes communis</name>
    <dbReference type="NCBI Taxonomy" id="2585118"/>
    <lineage>
        <taxon>Bacteria</taxon>
        <taxon>Pseudomonadati</taxon>
        <taxon>Bacteroidota</taxon>
        <taxon>Bacteroidia</taxon>
        <taxon>Bacteroidales</taxon>
        <taxon>Rikenellaceae</taxon>
        <taxon>Alistipes</taxon>
    </lineage>
</organism>
<dbReference type="InterPro" id="IPR036388">
    <property type="entry name" value="WH-like_DNA-bd_sf"/>
</dbReference>
<dbReference type="InterPro" id="IPR007627">
    <property type="entry name" value="RNA_pol_sigma70_r2"/>
</dbReference>
<accession>A0A4Y1WRW5</accession>
<protein>
    <submittedName>
        <fullName evidence="5">DNA-directed RNA polymerase sigma-70 factor</fullName>
    </submittedName>
</protein>
<keyword evidence="3" id="KW-0731">Sigma factor</keyword>
<dbReference type="STRING" id="1118061.GCA_000311925_02035"/>
<dbReference type="InterPro" id="IPR014327">
    <property type="entry name" value="RNA_pol_sigma70_bacteroid"/>
</dbReference>
<dbReference type="GO" id="GO:0000428">
    <property type="term" value="C:DNA-directed RNA polymerase complex"/>
    <property type="evidence" value="ECO:0007669"/>
    <property type="project" value="UniProtKB-KW"/>
</dbReference>
<proteinExistence type="inferred from homology"/>
<dbReference type="InterPro" id="IPR039425">
    <property type="entry name" value="RNA_pol_sigma-70-like"/>
</dbReference>
<accession>A0A4Y1XQC1</accession>
<dbReference type="SUPFAM" id="SSF88946">
    <property type="entry name" value="Sigma2 domain of RNA polymerase sigma factors"/>
    <property type="match status" value="1"/>
</dbReference>
<comment type="similarity">
    <text evidence="1">Belongs to the sigma-70 factor family. ECF subfamily.</text>
</comment>
<dbReference type="GO" id="GO:0003677">
    <property type="term" value="F:DNA binding"/>
    <property type="evidence" value="ECO:0007669"/>
    <property type="project" value="InterPro"/>
</dbReference>
<name>A0A3D3YNU9_9BACT</name>
<dbReference type="GO" id="GO:0016987">
    <property type="term" value="F:sigma factor activity"/>
    <property type="evidence" value="ECO:0007669"/>
    <property type="project" value="UniProtKB-KW"/>
</dbReference>
<keyword evidence="6" id="KW-1185">Reference proteome</keyword>
<dbReference type="InterPro" id="IPR000792">
    <property type="entry name" value="Tscrpt_reg_LuxR_C"/>
</dbReference>
<dbReference type="GO" id="GO:0006352">
    <property type="term" value="P:DNA-templated transcription initiation"/>
    <property type="evidence" value="ECO:0007669"/>
    <property type="project" value="InterPro"/>
</dbReference>
<reference evidence="6" key="1">
    <citation type="submission" date="2019-06" db="EMBL/GenBank/DDBJ databases">
        <title>Alistipes onderdonkii subsp. vulgaris subsp. nov., Alistipes dispar sp. nov. and Alistipes communis sp. nov., isolated from human faeces, and creation of Alistipes onderdonkii subsp. onderdonkii subsp. nov.</title>
        <authorList>
            <person name="Sakamoto M."/>
            <person name="Ikeyama N."/>
            <person name="Ogata Y."/>
            <person name="Suda W."/>
            <person name="Iino T."/>
            <person name="Hattori M."/>
            <person name="Ohkuma M."/>
        </authorList>
    </citation>
    <scope>NUCLEOTIDE SEQUENCE [LARGE SCALE GENOMIC DNA]</scope>
    <source>
        <strain evidence="6">5CBH24</strain>
    </source>
</reference>
<dbReference type="AlphaFoldDB" id="A0A3D3YNU9"/>
<dbReference type="PANTHER" id="PTHR43133:SF46">
    <property type="entry name" value="RNA POLYMERASE SIGMA-70 FACTOR ECF SUBFAMILY"/>
    <property type="match status" value="1"/>
</dbReference>
<dbReference type="PANTHER" id="PTHR43133">
    <property type="entry name" value="RNA POLYMERASE ECF-TYPE SIGMA FACTO"/>
    <property type="match status" value="1"/>
</dbReference>
<dbReference type="Gene3D" id="1.10.1740.10">
    <property type="match status" value="1"/>
</dbReference>
<dbReference type="InterPro" id="IPR013324">
    <property type="entry name" value="RNA_pol_sigma_r3/r4-like"/>
</dbReference>
<keyword evidence="2" id="KW-0805">Transcription regulation</keyword>
<dbReference type="OrthoDB" id="1119198at2"/>
<keyword evidence="4" id="KW-0804">Transcription</keyword>
<dbReference type="GeneID" id="78340932"/>
<dbReference type="Pfam" id="PF08281">
    <property type="entry name" value="Sigma70_r4_2"/>
    <property type="match status" value="1"/>
</dbReference>
<dbReference type="InterPro" id="IPR013325">
    <property type="entry name" value="RNA_pol_sigma_r2"/>
</dbReference>
<dbReference type="PRINTS" id="PR00038">
    <property type="entry name" value="HTHLUXR"/>
</dbReference>
<dbReference type="SMART" id="SM00421">
    <property type="entry name" value="HTH_LUXR"/>
    <property type="match status" value="1"/>
</dbReference>
<evidence type="ECO:0000256" key="1">
    <source>
        <dbReference type="ARBA" id="ARBA00010641"/>
    </source>
</evidence>
<dbReference type="InterPro" id="IPR013249">
    <property type="entry name" value="RNA_pol_sigma70_r4_t2"/>
</dbReference>
<dbReference type="InterPro" id="IPR014284">
    <property type="entry name" value="RNA_pol_sigma-70_dom"/>
</dbReference>
<dbReference type="NCBIfam" id="TIGR02985">
    <property type="entry name" value="Sig70_bacteroi1"/>
    <property type="match status" value="1"/>
</dbReference>
<evidence type="ECO:0000313" key="6">
    <source>
        <dbReference type="Proteomes" id="UP000318946"/>
    </source>
</evidence>
<accession>A0A3D3YNU9</accession>
<dbReference type="KEGG" id="acou:A5CBH24_02090"/>
<gene>
    <name evidence="5" type="ORF">A5CBH24_02090</name>
</gene>
<dbReference type="Pfam" id="PF04542">
    <property type="entry name" value="Sigma70_r2"/>
    <property type="match status" value="1"/>
</dbReference>
<evidence type="ECO:0000313" key="5">
    <source>
        <dbReference type="EMBL" id="BBL02896.1"/>
    </source>
</evidence>
<dbReference type="Gene3D" id="1.10.10.10">
    <property type="entry name" value="Winged helix-like DNA-binding domain superfamily/Winged helix DNA-binding domain"/>
    <property type="match status" value="1"/>
</dbReference>
<evidence type="ECO:0000256" key="4">
    <source>
        <dbReference type="ARBA" id="ARBA00023163"/>
    </source>
</evidence>
<sequence length="201" mass="23685">MIFQSKYDLDDNRAVIRRLHRGDMACFEACYKFYYRGLCSFASRWVPVSTAEDIVQDAMLYIWENRDKLLEELSLKGLLFMIVRNKAFDRIAHRQVRQRVHQQLSERFAERFESPDFYLGSELSRLYDEALARLPEQTRRIFEMSRRMGMTHQQIAAELGVSPQTVNYHISQALRTLGVALKDYLPLLLWLLSLSGRNDLV</sequence>
<dbReference type="RefSeq" id="WP_019131063.1">
    <property type="nucleotide sequence ID" value="NZ_AP019735.1"/>
</dbReference>
<dbReference type="SUPFAM" id="SSF88659">
    <property type="entry name" value="Sigma3 and sigma4 domains of RNA polymerase sigma factors"/>
    <property type="match status" value="1"/>
</dbReference>
<dbReference type="EMBL" id="AP019735">
    <property type="protein sequence ID" value="BBL02896.1"/>
    <property type="molecule type" value="Genomic_DNA"/>
</dbReference>
<evidence type="ECO:0000256" key="2">
    <source>
        <dbReference type="ARBA" id="ARBA00023015"/>
    </source>
</evidence>
<dbReference type="NCBIfam" id="TIGR02937">
    <property type="entry name" value="sigma70-ECF"/>
    <property type="match status" value="1"/>
</dbReference>
<dbReference type="Proteomes" id="UP000318946">
    <property type="component" value="Chromosome"/>
</dbReference>
<evidence type="ECO:0000256" key="3">
    <source>
        <dbReference type="ARBA" id="ARBA00023082"/>
    </source>
</evidence>
<keyword evidence="5" id="KW-0240">DNA-directed RNA polymerase</keyword>